<protein>
    <submittedName>
        <fullName evidence="1">Glycosyl transferase</fullName>
    </submittedName>
</protein>
<dbReference type="SUPFAM" id="SSF53756">
    <property type="entry name" value="UDP-Glycosyltransferase/glycogen phosphorylase"/>
    <property type="match status" value="1"/>
</dbReference>
<evidence type="ECO:0000313" key="1">
    <source>
        <dbReference type="EMBL" id="SPB15829.1"/>
    </source>
</evidence>
<dbReference type="OrthoDB" id="9816564at2"/>
<reference evidence="2" key="1">
    <citation type="submission" date="2018-01" db="EMBL/GenBank/DDBJ databases">
        <authorList>
            <person name="Peeters C."/>
        </authorList>
    </citation>
    <scope>NUCLEOTIDE SEQUENCE [LARGE SCALE GENOMIC DNA]</scope>
</reference>
<name>A0A2U3I6U2_9BURK</name>
<dbReference type="EMBL" id="OGTP01000009">
    <property type="protein sequence ID" value="SPB15829.1"/>
    <property type="molecule type" value="Genomic_DNA"/>
</dbReference>
<dbReference type="AlphaFoldDB" id="A0A2U3I6U2"/>
<evidence type="ECO:0000313" key="2">
    <source>
        <dbReference type="Proteomes" id="UP000238169"/>
    </source>
</evidence>
<keyword evidence="2" id="KW-1185">Reference proteome</keyword>
<organism evidence="1 2">
    <name type="scientific">Caballeronia novacaledonica</name>
    <dbReference type="NCBI Taxonomy" id="1544861"/>
    <lineage>
        <taxon>Bacteria</taxon>
        <taxon>Pseudomonadati</taxon>
        <taxon>Pseudomonadota</taxon>
        <taxon>Betaproteobacteria</taxon>
        <taxon>Burkholderiales</taxon>
        <taxon>Burkholderiaceae</taxon>
        <taxon>Caballeronia</taxon>
    </lineage>
</organism>
<proteinExistence type="predicted"/>
<dbReference type="Proteomes" id="UP000238169">
    <property type="component" value="Unassembled WGS sequence"/>
</dbReference>
<accession>A0A2U3I6U2</accession>
<keyword evidence="1" id="KW-0808">Transferase</keyword>
<dbReference type="GO" id="GO:0016740">
    <property type="term" value="F:transferase activity"/>
    <property type="evidence" value="ECO:0007669"/>
    <property type="project" value="UniProtKB-KW"/>
</dbReference>
<sequence>MRQLVYVSPLPWASFAQRPHKFVEWFHATTGGRVLWIDPYATRLPALRDLRRPSAIASGATVHRPEWVTVEGVRALPIEPIPGGTLINRLGWRQVAERVARFCAAEKTLLVIGKPSALAFDLLRHAGAACSAYDSMDDFPAFYTGVSRAALARVEARIAADVDRLLVSSTALRTRWQTLRPDACLVYNGLDPSILPAPDVAKLARLGDGRPKIIGYLGTMGPWFDWVWLTALARQRPNDRVRLIGPVFSQPPGALPSNVQMLPPVPHAEALKAMREFDIGLIPFIRNQLTGGVDPIKFYEYRAMGLPVISTGFGEMALRGNEPATFLIDAPDQLGDAIDAALRCRASDVDIAEFREANSWRARFDASSVLE</sequence>
<gene>
    <name evidence="1" type="ORF">NOV72_03035</name>
</gene>
<dbReference type="Gene3D" id="3.40.50.2000">
    <property type="entry name" value="Glycogen Phosphorylase B"/>
    <property type="match status" value="1"/>
</dbReference>